<dbReference type="Gene3D" id="2.70.98.10">
    <property type="match status" value="1"/>
</dbReference>
<keyword evidence="2" id="KW-1185">Reference proteome</keyword>
<dbReference type="InterPro" id="IPR027839">
    <property type="entry name" value="DUF4432"/>
</dbReference>
<dbReference type="EMBL" id="RBAH01000015">
    <property type="protein sequence ID" value="RKN80559.1"/>
    <property type="molecule type" value="Genomic_DNA"/>
</dbReference>
<gene>
    <name evidence="1" type="ORF">D7M11_20425</name>
</gene>
<dbReference type="InterPro" id="IPR014718">
    <property type="entry name" value="GH-type_carb-bd"/>
</dbReference>
<organism evidence="1 2">
    <name type="scientific">Paenibacillus ginsengarvi</name>
    <dbReference type="NCBI Taxonomy" id="400777"/>
    <lineage>
        <taxon>Bacteria</taxon>
        <taxon>Bacillati</taxon>
        <taxon>Bacillota</taxon>
        <taxon>Bacilli</taxon>
        <taxon>Bacillales</taxon>
        <taxon>Paenibacillaceae</taxon>
        <taxon>Paenibacillus</taxon>
    </lineage>
</organism>
<protein>
    <submittedName>
        <fullName evidence="1">DUF4432 family protein</fullName>
    </submittedName>
</protein>
<proteinExistence type="predicted"/>
<dbReference type="OrthoDB" id="9791280at2"/>
<name>A0A3B0C8B6_9BACL</name>
<dbReference type="CDD" id="cd09023">
    <property type="entry name" value="Aldose_epim_Ec_c4013"/>
    <property type="match status" value="1"/>
</dbReference>
<accession>A0A3B0C8B6</accession>
<reference evidence="1 2" key="1">
    <citation type="journal article" date="2007" name="Int. J. Syst. Evol. Microbiol.">
        <title>Paenibacillus ginsengarvi sp. nov., isolated from soil from ginseng cultivation.</title>
        <authorList>
            <person name="Yoon M.H."/>
            <person name="Ten L.N."/>
            <person name="Im W.T."/>
        </authorList>
    </citation>
    <scope>NUCLEOTIDE SEQUENCE [LARGE SCALE GENOMIC DNA]</scope>
    <source>
        <strain evidence="1 2">KCTC 13059</strain>
    </source>
</reference>
<sequence length="347" mass="38917">MKLYNREWTRREIEARVGRIEQIGGVQRMRGTEGMEDAVEFIRVRTGAGLSYEVLPSRGMDIGLCEYAGVPICWLSPGGIAHPAYYDAQRTEWLRTAAGGLLMTCGLMNVGSACEEEGRQYGLHGRIHHLPARHVAAAGNWIGDEYEIGVKGTIDETTIFGDHLRLTREIRSSLGENVIRIRDVVENVGFTRAAHMILYHFNFGFPLMDERTIVECPEAAVSSRGHRAAADGWGRWQAPEPDTEEQVFFHRDIRTDSKPIARIVNDRFPLCSGESQSVCVELTWDKSRLPNLVQWKMPGQGIHVLGLEPANCFVEGRAAERAQGTLVMLEPGESKLYELELAVRTRK</sequence>
<evidence type="ECO:0000313" key="2">
    <source>
        <dbReference type="Proteomes" id="UP000282311"/>
    </source>
</evidence>
<dbReference type="Pfam" id="PF14486">
    <property type="entry name" value="DUF4432"/>
    <property type="match status" value="1"/>
</dbReference>
<comment type="caution">
    <text evidence="1">The sequence shown here is derived from an EMBL/GenBank/DDBJ whole genome shotgun (WGS) entry which is preliminary data.</text>
</comment>
<dbReference type="GO" id="GO:0030246">
    <property type="term" value="F:carbohydrate binding"/>
    <property type="evidence" value="ECO:0007669"/>
    <property type="project" value="InterPro"/>
</dbReference>
<dbReference type="Proteomes" id="UP000282311">
    <property type="component" value="Unassembled WGS sequence"/>
</dbReference>
<dbReference type="AlphaFoldDB" id="A0A3B0C8B6"/>
<evidence type="ECO:0000313" key="1">
    <source>
        <dbReference type="EMBL" id="RKN80559.1"/>
    </source>
</evidence>